<evidence type="ECO:0000313" key="3">
    <source>
        <dbReference type="Proteomes" id="UP000254051"/>
    </source>
</evidence>
<dbReference type="AlphaFoldDB" id="A0A316A5Y9"/>
<evidence type="ECO:0000256" key="1">
    <source>
        <dbReference type="SAM" id="Coils"/>
    </source>
</evidence>
<reference evidence="3" key="1">
    <citation type="submission" date="2017-07" db="EMBL/GenBank/DDBJ databases">
        <authorList>
            <person name="Varghese N."/>
            <person name="Submissions S."/>
        </authorList>
    </citation>
    <scope>NUCLEOTIDE SEQUENCE [LARGE SCALE GENOMIC DNA]</scope>
    <source>
        <strain evidence="3">NLAE-zl-C134</strain>
    </source>
</reference>
<dbReference type="OrthoDB" id="6636823at2"/>
<accession>A0A316A5Y9</accession>
<evidence type="ECO:0008006" key="4">
    <source>
        <dbReference type="Google" id="ProtNLM"/>
    </source>
</evidence>
<feature type="coiled-coil region" evidence="1">
    <location>
        <begin position="20"/>
        <end position="58"/>
    </location>
</feature>
<proteinExistence type="predicted"/>
<keyword evidence="1" id="KW-0175">Coiled coil</keyword>
<keyword evidence="3" id="KW-1185">Reference proteome</keyword>
<dbReference type="Proteomes" id="UP000254051">
    <property type="component" value="Unassembled WGS sequence"/>
</dbReference>
<dbReference type="RefSeq" id="WP_109708661.1">
    <property type="nucleotide sequence ID" value="NZ_QGDS01000001.1"/>
</dbReference>
<organism evidence="2 3">
    <name type="scientific">Faecalicatena contorta</name>
    <dbReference type="NCBI Taxonomy" id="39482"/>
    <lineage>
        <taxon>Bacteria</taxon>
        <taxon>Bacillati</taxon>
        <taxon>Bacillota</taxon>
        <taxon>Clostridia</taxon>
        <taxon>Lachnospirales</taxon>
        <taxon>Lachnospiraceae</taxon>
        <taxon>Faecalicatena</taxon>
    </lineage>
</organism>
<dbReference type="EMBL" id="UHJJ01000001">
    <property type="protein sequence ID" value="SUQ12658.1"/>
    <property type="molecule type" value="Genomic_DNA"/>
</dbReference>
<protein>
    <recommendedName>
        <fullName evidence="4">DUF4250 domain-containing protein</fullName>
    </recommendedName>
</protein>
<dbReference type="Pfam" id="PF14056">
    <property type="entry name" value="DUF4250"/>
    <property type="match status" value="1"/>
</dbReference>
<dbReference type="InterPro" id="IPR025346">
    <property type="entry name" value="DUF4250"/>
</dbReference>
<gene>
    <name evidence="2" type="ORF">SAMN05216529_101555</name>
</gene>
<name>A0A316A5Y9_9FIRM</name>
<evidence type="ECO:0000313" key="2">
    <source>
        <dbReference type="EMBL" id="SUQ12658.1"/>
    </source>
</evidence>
<sequence length="60" mass="7126">MLTRLPGDPVILLSVINTRLRDYYKTLDELCEDMEISQEELTEKLKTIDYEYNAARNQFI</sequence>